<dbReference type="Proteomes" id="UP000622166">
    <property type="component" value="Unassembled WGS sequence"/>
</dbReference>
<evidence type="ECO:0000313" key="2">
    <source>
        <dbReference type="EMBL" id="GGZ41785.1"/>
    </source>
</evidence>
<protein>
    <submittedName>
        <fullName evidence="2">Uncharacterized protein</fullName>
    </submittedName>
</protein>
<feature type="transmembrane region" description="Helical" evidence="1">
    <location>
        <begin position="41"/>
        <end position="60"/>
    </location>
</feature>
<organism evidence="2 3">
    <name type="scientific">Streptomyces poonensis</name>
    <dbReference type="NCBI Taxonomy" id="68255"/>
    <lineage>
        <taxon>Bacteria</taxon>
        <taxon>Bacillati</taxon>
        <taxon>Actinomycetota</taxon>
        <taxon>Actinomycetes</taxon>
        <taxon>Kitasatosporales</taxon>
        <taxon>Streptomycetaceae</taxon>
        <taxon>Streptomyces</taxon>
    </lineage>
</organism>
<keyword evidence="1" id="KW-0812">Transmembrane</keyword>
<name>A0A918QEH5_9ACTN</name>
<comment type="caution">
    <text evidence="2">The sequence shown here is derived from an EMBL/GenBank/DDBJ whole genome shotgun (WGS) entry which is preliminary data.</text>
</comment>
<dbReference type="Pfam" id="PF19609">
    <property type="entry name" value="DUF6114"/>
    <property type="match status" value="1"/>
</dbReference>
<gene>
    <name evidence="2" type="ORF">GCM10010365_73210</name>
</gene>
<evidence type="ECO:0000256" key="1">
    <source>
        <dbReference type="SAM" id="Phobius"/>
    </source>
</evidence>
<keyword evidence="3" id="KW-1185">Reference proteome</keyword>
<reference evidence="2" key="1">
    <citation type="journal article" date="2014" name="Int. J. Syst. Evol. Microbiol.">
        <title>Complete genome sequence of Corynebacterium casei LMG S-19264T (=DSM 44701T), isolated from a smear-ripened cheese.</title>
        <authorList>
            <consortium name="US DOE Joint Genome Institute (JGI-PGF)"/>
            <person name="Walter F."/>
            <person name="Albersmeier A."/>
            <person name="Kalinowski J."/>
            <person name="Ruckert C."/>
        </authorList>
    </citation>
    <scope>NUCLEOTIDE SEQUENCE</scope>
    <source>
        <strain evidence="2">JCM 4815</strain>
    </source>
</reference>
<keyword evidence="1" id="KW-0472">Membrane</keyword>
<reference evidence="2" key="2">
    <citation type="submission" date="2020-09" db="EMBL/GenBank/DDBJ databases">
        <authorList>
            <person name="Sun Q."/>
            <person name="Ohkuma M."/>
        </authorList>
    </citation>
    <scope>NUCLEOTIDE SEQUENCE</scope>
    <source>
        <strain evidence="2">JCM 4815</strain>
    </source>
</reference>
<keyword evidence="1" id="KW-1133">Transmembrane helix</keyword>
<accession>A0A918QEH5</accession>
<sequence>MRMTPVSRPVTACLLVTAAGVELGAFPLGRPSLLSLQAANAGSALFVASALLGCAVRLWTRPATSRSSGAAVRLLGLLSYPLANLGGSLLGMLFALLGGSFACAGRPPRKRPR</sequence>
<dbReference type="EMBL" id="BMVW01000026">
    <property type="protein sequence ID" value="GGZ41785.1"/>
    <property type="molecule type" value="Genomic_DNA"/>
</dbReference>
<evidence type="ECO:0000313" key="3">
    <source>
        <dbReference type="Proteomes" id="UP000622166"/>
    </source>
</evidence>
<proteinExistence type="predicted"/>
<dbReference type="AlphaFoldDB" id="A0A918QEH5"/>
<dbReference type="InterPro" id="IPR046096">
    <property type="entry name" value="DUF6114"/>
</dbReference>